<dbReference type="Pfam" id="PF00293">
    <property type="entry name" value="NUDIX"/>
    <property type="match status" value="1"/>
</dbReference>
<dbReference type="GO" id="GO:0005737">
    <property type="term" value="C:cytoplasm"/>
    <property type="evidence" value="ECO:0007669"/>
    <property type="project" value="TreeGrafter"/>
</dbReference>
<dbReference type="PROSITE" id="PS00893">
    <property type="entry name" value="NUDIX_BOX"/>
    <property type="match status" value="1"/>
</dbReference>
<name>D7BD57_ALLS1</name>
<comment type="function">
    <text evidence="21">Oxidized purine nucleoside triphosphate hydrolase which is a prominent sanitizer of the oxidized nucleotide pool. Catalyzes the hydrolysis of 2-oxo-dATP (2-hydroxy-dATP) into 2-oxo-dAMP. Also has a significant hydrolase activity toward 2-oxo-ATP, 8-oxo-dGTP and 8-oxo-dATP. Through the hydrolysis of oxidized purine nucleoside triphosphates, prevents their incorporation into DNA and the subsequent transversions A:T to C:G and G:C to T:A. Also catalyzes the hydrolysis of methylated purine nucleoside triphosphate preventing their integration into DNA. Through this antimutagenic activity protects cells from oxidative stress.</text>
</comment>
<evidence type="ECO:0000256" key="8">
    <source>
        <dbReference type="ARBA" id="ARBA00024459"/>
    </source>
</evidence>
<evidence type="ECO:0000256" key="1">
    <source>
        <dbReference type="ARBA" id="ARBA00001946"/>
    </source>
</evidence>
<dbReference type="InterPro" id="IPR000086">
    <property type="entry name" value="NUDIX_hydrolase_dom"/>
</dbReference>
<keyword evidence="4" id="KW-0479">Metal-binding</keyword>
<evidence type="ECO:0000256" key="16">
    <source>
        <dbReference type="ARBA" id="ARBA00031927"/>
    </source>
</evidence>
<comment type="cofactor">
    <cofactor evidence="1">
        <name>Mg(2+)</name>
        <dbReference type="ChEBI" id="CHEBI:18420"/>
    </cofactor>
</comment>
<dbReference type="OrthoDB" id="9800186at2"/>
<dbReference type="InterPro" id="IPR015797">
    <property type="entry name" value="NUDIX_hydrolase-like_dom_sf"/>
</dbReference>
<comment type="catalytic activity">
    <reaction evidence="20">
        <text>N(6)-methyl-dATP + H2O = N(6)-methyl-dAMP + diphosphate + H(+)</text>
        <dbReference type="Rhea" id="RHEA:67604"/>
        <dbReference type="ChEBI" id="CHEBI:15377"/>
        <dbReference type="ChEBI" id="CHEBI:15378"/>
        <dbReference type="ChEBI" id="CHEBI:33019"/>
        <dbReference type="ChEBI" id="CHEBI:169976"/>
        <dbReference type="ChEBI" id="CHEBI:172872"/>
    </reaction>
    <physiologicalReaction direction="left-to-right" evidence="20">
        <dbReference type="Rhea" id="RHEA:67605"/>
    </physiologicalReaction>
</comment>
<evidence type="ECO:0000256" key="21">
    <source>
        <dbReference type="ARBA" id="ARBA00053094"/>
    </source>
</evidence>
<sequence length="155" mass="18050">MTLCAEVFVLDRPNGRMLLGRKKLGLGAGNYQGFGGKLEPGETLAQCAVRELWEESGLKAKEDNLWYMAHLIFLFPNKPQWSQDVHVFRLEHWEGEPQETEEMKPEWFDLKTLPLTQMWDDVQYWLPQALEGARPKLRFIYAADGRKVERIEGLE</sequence>
<evidence type="ECO:0000256" key="11">
    <source>
        <dbReference type="ARBA" id="ARBA00026103"/>
    </source>
</evidence>
<evidence type="ECO:0000256" key="18">
    <source>
        <dbReference type="ARBA" id="ARBA00048002"/>
    </source>
</evidence>
<evidence type="ECO:0000256" key="13">
    <source>
        <dbReference type="ARBA" id="ARBA00029673"/>
    </source>
</evidence>
<dbReference type="HOGENOM" id="CLU_037162_11_1_0"/>
<comment type="catalytic activity">
    <reaction evidence="8">
        <text>2-oxo-dATP + H2O = 2-oxo-dAMP + diphosphate + H(+)</text>
        <dbReference type="Rhea" id="RHEA:31583"/>
        <dbReference type="ChEBI" id="CHEBI:15377"/>
        <dbReference type="ChEBI" id="CHEBI:15378"/>
        <dbReference type="ChEBI" id="CHEBI:33019"/>
        <dbReference type="ChEBI" id="CHEBI:63212"/>
        <dbReference type="ChEBI" id="CHEBI:77897"/>
        <dbReference type="EC" id="3.6.1.56"/>
    </reaction>
    <physiologicalReaction direction="left-to-right" evidence="8">
        <dbReference type="Rhea" id="RHEA:31584"/>
    </physiologicalReaction>
</comment>
<dbReference type="SUPFAM" id="SSF55811">
    <property type="entry name" value="Nudix"/>
    <property type="match status" value="1"/>
</dbReference>
<keyword evidence="24" id="KW-1185">Reference proteome</keyword>
<evidence type="ECO:0000256" key="20">
    <source>
        <dbReference type="ARBA" id="ARBA00049032"/>
    </source>
</evidence>
<keyword evidence="5 23" id="KW-0378">Hydrolase</keyword>
<evidence type="ECO:0000256" key="6">
    <source>
        <dbReference type="ARBA" id="ARBA00022842"/>
    </source>
</evidence>
<dbReference type="GO" id="GO:0042262">
    <property type="term" value="P:DNA protection"/>
    <property type="evidence" value="ECO:0007669"/>
    <property type="project" value="InterPro"/>
</dbReference>
<evidence type="ECO:0000256" key="12">
    <source>
        <dbReference type="ARBA" id="ARBA00026218"/>
    </source>
</evidence>
<dbReference type="GO" id="GO:0008413">
    <property type="term" value="F:8-oxo-7,8-dihydroguanosine triphosphate pyrophosphatase activity"/>
    <property type="evidence" value="ECO:0007669"/>
    <property type="project" value="InterPro"/>
</dbReference>
<dbReference type="RefSeq" id="WP_013157556.1">
    <property type="nucleotide sequence ID" value="NC_014212.1"/>
</dbReference>
<comment type="catalytic activity">
    <reaction evidence="9">
        <text>8-oxo-dGTP + H2O = 8-oxo-dGMP + diphosphate + H(+)</text>
        <dbReference type="Rhea" id="RHEA:31575"/>
        <dbReference type="ChEBI" id="CHEBI:15377"/>
        <dbReference type="ChEBI" id="CHEBI:15378"/>
        <dbReference type="ChEBI" id="CHEBI:33019"/>
        <dbReference type="ChEBI" id="CHEBI:63224"/>
        <dbReference type="ChEBI" id="CHEBI:77896"/>
    </reaction>
    <physiologicalReaction direction="left-to-right" evidence="9">
        <dbReference type="Rhea" id="RHEA:31576"/>
    </physiologicalReaction>
</comment>
<dbReference type="PRINTS" id="PR01403">
    <property type="entry name" value="8OXTPHPHTASE"/>
</dbReference>
<dbReference type="EC" id="3.6.1.56" evidence="11"/>
<dbReference type="EMBL" id="CP002042">
    <property type="protein sequence ID" value="ADH62975.1"/>
    <property type="molecule type" value="Genomic_DNA"/>
</dbReference>
<proteinExistence type="inferred from homology"/>
<evidence type="ECO:0000256" key="14">
    <source>
        <dbReference type="ARBA" id="ARBA00030634"/>
    </source>
</evidence>
<dbReference type="PANTHER" id="PTHR43758">
    <property type="entry name" value="7,8-DIHYDRO-8-OXOGUANINE TRIPHOSPHATASE"/>
    <property type="match status" value="1"/>
</dbReference>
<dbReference type="Gene3D" id="3.90.79.10">
    <property type="entry name" value="Nucleoside Triphosphate Pyrophosphohydrolase"/>
    <property type="match status" value="1"/>
</dbReference>
<dbReference type="STRING" id="526227.Mesil_1070"/>
<dbReference type="InterPro" id="IPR020084">
    <property type="entry name" value="NUDIX_hydrolase_CS"/>
</dbReference>
<keyword evidence="6" id="KW-0460">Magnesium</keyword>
<dbReference type="PANTHER" id="PTHR43758:SF2">
    <property type="entry name" value="OXIDIZED PURINE NUCLEOSIDE TRIPHOSPHATE HYDROLASE"/>
    <property type="match status" value="1"/>
</dbReference>
<evidence type="ECO:0000256" key="19">
    <source>
        <dbReference type="ARBA" id="ARBA00048894"/>
    </source>
</evidence>
<dbReference type="Proteomes" id="UP000001916">
    <property type="component" value="Chromosome"/>
</dbReference>
<protein>
    <recommendedName>
        <fullName evidence="12">Oxidized purine nucleoside triphosphate hydrolase</fullName>
        <ecNumber evidence="11">3.6.1.56</ecNumber>
    </recommendedName>
    <alternativeName>
        <fullName evidence="16">2-hydroxy-dATP diphosphatase</fullName>
    </alternativeName>
    <alternativeName>
        <fullName evidence="15">7,8-dihydro-8-oxoguanine triphosphatase</fullName>
    </alternativeName>
    <alternativeName>
        <fullName evidence="14">8-oxo-dGTPase</fullName>
    </alternativeName>
    <alternativeName>
        <fullName evidence="17">Methylated purine nucleoside triphosphate hydrolase</fullName>
    </alternativeName>
    <alternativeName>
        <fullName evidence="13">Nucleoside diphosphate-linked moiety X motif 1</fullName>
    </alternativeName>
</protein>
<evidence type="ECO:0000256" key="7">
    <source>
        <dbReference type="ARBA" id="ARBA00024448"/>
    </source>
</evidence>
<evidence type="ECO:0000256" key="9">
    <source>
        <dbReference type="ARBA" id="ARBA00024486"/>
    </source>
</evidence>
<evidence type="ECO:0000256" key="4">
    <source>
        <dbReference type="ARBA" id="ARBA00022723"/>
    </source>
</evidence>
<evidence type="ECO:0000313" key="23">
    <source>
        <dbReference type="EMBL" id="ADH62975.1"/>
    </source>
</evidence>
<comment type="catalytic activity">
    <reaction evidence="19">
        <text>O(6)-methyl-dGTP + H2O = O(6)-methyl-dGMP + diphosphate + H(+)</text>
        <dbReference type="Rhea" id="RHEA:67600"/>
        <dbReference type="ChEBI" id="CHEBI:15377"/>
        <dbReference type="ChEBI" id="CHEBI:15378"/>
        <dbReference type="ChEBI" id="CHEBI:33019"/>
        <dbReference type="ChEBI" id="CHEBI:169974"/>
        <dbReference type="ChEBI" id="CHEBI:169975"/>
    </reaction>
    <physiologicalReaction direction="left-to-right" evidence="19">
        <dbReference type="Rhea" id="RHEA:67601"/>
    </physiologicalReaction>
</comment>
<comment type="subunit">
    <text evidence="3">Monomer.</text>
</comment>
<dbReference type="CDD" id="cd03427">
    <property type="entry name" value="NUDIX_MTH1_Nudt1"/>
    <property type="match status" value="1"/>
</dbReference>
<evidence type="ECO:0000256" key="10">
    <source>
        <dbReference type="ARBA" id="ARBA00024596"/>
    </source>
</evidence>
<comment type="catalytic activity">
    <reaction evidence="18">
        <text>N(6)-methyl-ATP + H2O = N(6)-methyl-AMP + diphosphate + H(+)</text>
        <dbReference type="Rhea" id="RHEA:67608"/>
        <dbReference type="ChEBI" id="CHEBI:15377"/>
        <dbReference type="ChEBI" id="CHEBI:15378"/>
        <dbReference type="ChEBI" id="CHEBI:33019"/>
        <dbReference type="ChEBI" id="CHEBI:144842"/>
        <dbReference type="ChEBI" id="CHEBI:172873"/>
    </reaction>
    <physiologicalReaction direction="left-to-right" evidence="18">
        <dbReference type="Rhea" id="RHEA:67609"/>
    </physiologicalReaction>
</comment>
<reference evidence="23 24" key="1">
    <citation type="journal article" date="2010" name="Stand. Genomic Sci.">
        <title>Complete genome sequence of Meiothermus silvanus type strain (VI-R2).</title>
        <authorList>
            <person name="Sikorski J."/>
            <person name="Tindall B.J."/>
            <person name="Lowry S."/>
            <person name="Lucas S."/>
            <person name="Nolan M."/>
            <person name="Copeland A."/>
            <person name="Glavina Del Rio T."/>
            <person name="Tice H."/>
            <person name="Cheng J.F."/>
            <person name="Han C."/>
            <person name="Pitluck S."/>
            <person name="Liolios K."/>
            <person name="Ivanova N."/>
            <person name="Mavromatis K."/>
            <person name="Mikhailova N."/>
            <person name="Pati A."/>
            <person name="Goodwin L."/>
            <person name="Chen A."/>
            <person name="Palaniappan K."/>
            <person name="Land M."/>
            <person name="Hauser L."/>
            <person name="Chang Y.J."/>
            <person name="Jeffries C.D."/>
            <person name="Rohde M."/>
            <person name="Goker M."/>
            <person name="Woyke T."/>
            <person name="Bristow J."/>
            <person name="Eisen J.A."/>
            <person name="Markowitz V."/>
            <person name="Hugenholtz P."/>
            <person name="Kyrpides N.C."/>
            <person name="Klenk H.P."/>
            <person name="Lapidus A."/>
        </authorList>
    </citation>
    <scope>NUCLEOTIDE SEQUENCE [LARGE SCALE GENOMIC DNA]</scope>
    <source>
        <strain evidence="24">ATCC 700542 / DSM 9946 / VI-R2</strain>
    </source>
</reference>
<accession>D7BD57</accession>
<dbReference type="KEGG" id="msv:Mesil_1070"/>
<dbReference type="AlphaFoldDB" id="D7BD57"/>
<evidence type="ECO:0000256" key="5">
    <source>
        <dbReference type="ARBA" id="ARBA00022801"/>
    </source>
</evidence>
<evidence type="ECO:0000256" key="3">
    <source>
        <dbReference type="ARBA" id="ARBA00011245"/>
    </source>
</evidence>
<dbReference type="eggNOG" id="COG1051">
    <property type="taxonomic scope" value="Bacteria"/>
</dbReference>
<dbReference type="PROSITE" id="PS51462">
    <property type="entry name" value="NUDIX"/>
    <property type="match status" value="1"/>
</dbReference>
<evidence type="ECO:0000313" key="24">
    <source>
        <dbReference type="Proteomes" id="UP000001916"/>
    </source>
</evidence>
<feature type="domain" description="Nudix hydrolase" evidence="22">
    <location>
        <begin position="1"/>
        <end position="134"/>
    </location>
</feature>
<dbReference type="GO" id="GO:0046872">
    <property type="term" value="F:metal ion binding"/>
    <property type="evidence" value="ECO:0007669"/>
    <property type="project" value="UniProtKB-KW"/>
</dbReference>
<evidence type="ECO:0000256" key="17">
    <source>
        <dbReference type="ARBA" id="ARBA00032071"/>
    </source>
</evidence>
<comment type="catalytic activity">
    <reaction evidence="7">
        <text>8-oxo-dATP + H2O = 8-oxo-dAMP + diphosphate + H(+)</text>
        <dbReference type="Rhea" id="RHEA:65396"/>
        <dbReference type="ChEBI" id="CHEBI:15377"/>
        <dbReference type="ChEBI" id="CHEBI:15378"/>
        <dbReference type="ChEBI" id="CHEBI:33019"/>
        <dbReference type="ChEBI" id="CHEBI:71361"/>
        <dbReference type="ChEBI" id="CHEBI:172871"/>
    </reaction>
    <physiologicalReaction direction="left-to-right" evidence="7">
        <dbReference type="Rhea" id="RHEA:65397"/>
    </physiologicalReaction>
</comment>
<evidence type="ECO:0000259" key="22">
    <source>
        <dbReference type="PROSITE" id="PS51462"/>
    </source>
</evidence>
<comment type="similarity">
    <text evidence="2">Belongs to the Nudix hydrolase family.</text>
</comment>
<dbReference type="GO" id="GO:0008828">
    <property type="term" value="F:dATP diphosphatase activity"/>
    <property type="evidence" value="ECO:0007669"/>
    <property type="project" value="UniProtKB-EC"/>
</dbReference>
<comment type="catalytic activity">
    <reaction evidence="10">
        <text>2-oxo-ATP + H2O = 2-oxo-AMP + diphosphate + H(+)</text>
        <dbReference type="Rhea" id="RHEA:67392"/>
        <dbReference type="ChEBI" id="CHEBI:15377"/>
        <dbReference type="ChEBI" id="CHEBI:15378"/>
        <dbReference type="ChEBI" id="CHEBI:33019"/>
        <dbReference type="ChEBI" id="CHEBI:71395"/>
        <dbReference type="ChEBI" id="CHEBI:172878"/>
    </reaction>
    <physiologicalReaction direction="left-to-right" evidence="10">
        <dbReference type="Rhea" id="RHEA:67393"/>
    </physiologicalReaction>
</comment>
<dbReference type="InterPro" id="IPR003563">
    <property type="entry name" value="8ODP"/>
</dbReference>
<gene>
    <name evidence="23" type="ordered locus">Mesil_1070</name>
</gene>
<evidence type="ECO:0000256" key="15">
    <source>
        <dbReference type="ARBA" id="ARBA00030682"/>
    </source>
</evidence>
<evidence type="ECO:0000256" key="2">
    <source>
        <dbReference type="ARBA" id="ARBA00005582"/>
    </source>
</evidence>
<organism evidence="23 24">
    <name type="scientific">Allomeiothermus silvanus (strain ATCC 700542 / DSM 9946 / NBRC 106475 / NCIMB 13440 / VI-R2)</name>
    <name type="common">Thermus silvanus</name>
    <dbReference type="NCBI Taxonomy" id="526227"/>
    <lineage>
        <taxon>Bacteria</taxon>
        <taxon>Thermotogati</taxon>
        <taxon>Deinococcota</taxon>
        <taxon>Deinococci</taxon>
        <taxon>Thermales</taxon>
        <taxon>Thermaceae</taxon>
        <taxon>Allomeiothermus</taxon>
    </lineage>
</organism>